<dbReference type="InterPro" id="IPR001509">
    <property type="entry name" value="Epimerase_deHydtase"/>
</dbReference>
<dbReference type="SUPFAM" id="SSF51735">
    <property type="entry name" value="NAD(P)-binding Rossmann-fold domains"/>
    <property type="match status" value="1"/>
</dbReference>
<organism evidence="7 8">
    <name type="scientific">Malus baccata</name>
    <name type="common">Siberian crab apple</name>
    <name type="synonym">Pyrus baccata</name>
    <dbReference type="NCBI Taxonomy" id="106549"/>
    <lineage>
        <taxon>Eukaryota</taxon>
        <taxon>Viridiplantae</taxon>
        <taxon>Streptophyta</taxon>
        <taxon>Embryophyta</taxon>
        <taxon>Tracheophyta</taxon>
        <taxon>Spermatophyta</taxon>
        <taxon>Magnoliopsida</taxon>
        <taxon>eudicotyledons</taxon>
        <taxon>Gunneridae</taxon>
        <taxon>Pentapetalae</taxon>
        <taxon>rosids</taxon>
        <taxon>fabids</taxon>
        <taxon>Rosales</taxon>
        <taxon>Rosaceae</taxon>
        <taxon>Amygdaloideae</taxon>
        <taxon>Maleae</taxon>
        <taxon>Malus</taxon>
    </lineage>
</organism>
<reference evidence="7 8" key="1">
    <citation type="journal article" date="2019" name="G3 (Bethesda)">
        <title>Sequencing of a Wild Apple (Malus baccata) Genome Unravels the Differences Between Cultivated and Wild Apple Species Regarding Disease Resistance and Cold Tolerance.</title>
        <authorList>
            <person name="Chen X."/>
        </authorList>
    </citation>
    <scope>NUCLEOTIDE SEQUENCE [LARGE SCALE GENOMIC DNA]</scope>
    <source>
        <strain evidence="8">cv. Shandingzi</strain>
        <tissue evidence="7">Leaves</tissue>
    </source>
</reference>
<dbReference type="Proteomes" id="UP000315295">
    <property type="component" value="Unassembled WGS sequence"/>
</dbReference>
<evidence type="ECO:0000313" key="8">
    <source>
        <dbReference type="Proteomes" id="UP000315295"/>
    </source>
</evidence>
<evidence type="ECO:0000313" key="7">
    <source>
        <dbReference type="EMBL" id="TQD91624.1"/>
    </source>
</evidence>
<dbReference type="EMBL" id="VIEB01000413">
    <property type="protein sequence ID" value="TQD91624.1"/>
    <property type="molecule type" value="Genomic_DNA"/>
</dbReference>
<gene>
    <name evidence="7" type="ORF">C1H46_022807</name>
</gene>
<dbReference type="PANTHER" id="PTHR10366:SF852">
    <property type="entry name" value="CINNAMOYL-COA REDUCTASE CAD2"/>
    <property type="match status" value="1"/>
</dbReference>
<evidence type="ECO:0000256" key="2">
    <source>
        <dbReference type="ARBA" id="ARBA00023002"/>
    </source>
</evidence>
<dbReference type="InterPro" id="IPR036291">
    <property type="entry name" value="NAD(P)-bd_dom_sf"/>
</dbReference>
<dbReference type="STRING" id="106549.A0A540LYQ4"/>
<keyword evidence="8" id="KW-1185">Reference proteome</keyword>
<comment type="similarity">
    <text evidence="3">Belongs to the NAD(P)-dependent epimerase/dehydratase family. Dihydroflavonol-4-reductase subfamily.</text>
</comment>
<dbReference type="PANTHER" id="PTHR10366">
    <property type="entry name" value="NAD DEPENDENT EPIMERASE/DEHYDRATASE"/>
    <property type="match status" value="1"/>
</dbReference>
<keyword evidence="2" id="KW-0560">Oxidoreductase</keyword>
<dbReference type="Pfam" id="PF01370">
    <property type="entry name" value="Epimerase"/>
    <property type="match status" value="1"/>
</dbReference>
<comment type="caution">
    <text evidence="7">The sequence shown here is derived from an EMBL/GenBank/DDBJ whole genome shotgun (WGS) entry which is preliminary data.</text>
</comment>
<sequence length="326" mass="35723">MSGETMVVCVTGASGYIASWLVKLLLQRGYTVKATVRDPSDPKKTEHLLSLDGAKERLHLFKADLLEEGSFDTAVDGCQGVFHTASPVQFSATDPQAEIVEPAVKGTLNVLKSCAKFTTVKRVVLTSSMASVIMSGKPLTSDVVFDETWYSDPLFCEKNKQWYVLSKTLAEEAAWKYAKANGIDLVTMNPGLVIGPLLQPTLNLSVKMIQNLITSTGTETLPLSNYRFVDVRDVVSAHILAFEVPSASGRYCLVSNVTHSSEVLRIIQELYPTLHHPEKCEIGSTSDPIYQVSAEKAKGLGINFHPLEVSLRDTIESLKEKGFLKI</sequence>
<dbReference type="FunFam" id="3.40.50.720:FF:000085">
    <property type="entry name" value="Dihydroflavonol reductase"/>
    <property type="match status" value="1"/>
</dbReference>
<feature type="domain" description="NAD-dependent epimerase/dehydratase" evidence="6">
    <location>
        <begin position="8"/>
        <end position="247"/>
    </location>
</feature>
<evidence type="ECO:0000256" key="4">
    <source>
        <dbReference type="ARBA" id="ARBA00073224"/>
    </source>
</evidence>
<proteinExistence type="inferred from homology"/>
<dbReference type="InterPro" id="IPR050425">
    <property type="entry name" value="NAD(P)_dehydrat-like"/>
</dbReference>
<evidence type="ECO:0000256" key="3">
    <source>
        <dbReference type="ARBA" id="ARBA00023445"/>
    </source>
</evidence>
<protein>
    <recommendedName>
        <fullName evidence="4">Bifunctional dihydroflavonol 4-reductase/flavanone 4-reductase</fullName>
    </recommendedName>
    <alternativeName>
        <fullName evidence="5">Dihydroflavonol 4-reductase</fullName>
    </alternativeName>
</protein>
<evidence type="ECO:0000256" key="1">
    <source>
        <dbReference type="ARBA" id="ARBA00022857"/>
    </source>
</evidence>
<dbReference type="Gene3D" id="3.40.50.720">
    <property type="entry name" value="NAD(P)-binding Rossmann-like Domain"/>
    <property type="match status" value="1"/>
</dbReference>
<dbReference type="GO" id="GO:0016616">
    <property type="term" value="F:oxidoreductase activity, acting on the CH-OH group of donors, NAD or NADP as acceptor"/>
    <property type="evidence" value="ECO:0007669"/>
    <property type="project" value="TreeGrafter"/>
</dbReference>
<keyword evidence="1" id="KW-0521">NADP</keyword>
<dbReference type="AlphaFoldDB" id="A0A540LYQ4"/>
<accession>A0A540LYQ4</accession>
<evidence type="ECO:0000256" key="5">
    <source>
        <dbReference type="ARBA" id="ARBA00076960"/>
    </source>
</evidence>
<dbReference type="CDD" id="cd08958">
    <property type="entry name" value="FR_SDR_e"/>
    <property type="match status" value="1"/>
</dbReference>
<name>A0A540LYQ4_MALBA</name>
<evidence type="ECO:0000259" key="6">
    <source>
        <dbReference type="Pfam" id="PF01370"/>
    </source>
</evidence>